<evidence type="ECO:0000256" key="12">
    <source>
        <dbReference type="HAMAP-Rule" id="MF_00974"/>
    </source>
</evidence>
<accession>A0A134AGX8</accession>
<dbReference type="GO" id="GO:0008270">
    <property type="term" value="F:zinc ion binding"/>
    <property type="evidence" value="ECO:0007669"/>
    <property type="project" value="UniProtKB-UniRule"/>
</dbReference>
<keyword evidence="7 12" id="KW-0863">Zinc-finger</keyword>
<protein>
    <recommendedName>
        <fullName evidence="12 13">DNA primase</fullName>
        <ecNumber evidence="12">2.7.7.101</ecNumber>
    </recommendedName>
</protein>
<comment type="similarity">
    <text evidence="12 13">Belongs to the DnaG primase family.</text>
</comment>
<keyword evidence="9" id="KW-0460">Magnesium</keyword>
<comment type="subunit">
    <text evidence="12">Monomer. Interacts with DnaB.</text>
</comment>
<keyword evidence="8 12" id="KW-0862">Zinc</keyword>
<keyword evidence="2 12" id="KW-0639">Primosome</keyword>
<dbReference type="EC" id="2.7.7.101" evidence="12"/>
<dbReference type="InterPro" id="IPR013264">
    <property type="entry name" value="DNAG_N"/>
</dbReference>
<comment type="caution">
    <text evidence="16">The sequence shown here is derived from an EMBL/GenBank/DDBJ whole genome shotgun (WGS) entry which is preliminary data.</text>
</comment>
<keyword evidence="17" id="KW-1185">Reference proteome</keyword>
<dbReference type="InterPro" id="IPR036977">
    <property type="entry name" value="DNA_primase_Znf_CHC2"/>
</dbReference>
<reference evidence="17" key="1">
    <citation type="submission" date="2016-01" db="EMBL/GenBank/DDBJ databases">
        <authorList>
            <person name="Mitreva M."/>
            <person name="Pepin K.H."/>
            <person name="Mihindukulasuriya K.A."/>
            <person name="Fulton R."/>
            <person name="Fronick C."/>
            <person name="O'Laughlin M."/>
            <person name="Miner T."/>
            <person name="Herter B."/>
            <person name="Rosa B.A."/>
            <person name="Cordes M."/>
            <person name="Tomlinson C."/>
            <person name="Wollam A."/>
            <person name="Palsikar V.B."/>
            <person name="Mardis E.R."/>
            <person name="Wilson R.K."/>
        </authorList>
    </citation>
    <scope>NUCLEOTIDE SEQUENCE [LARGE SCALE GENOMIC DNA]</scope>
    <source>
        <strain evidence="17">DNF00729</strain>
    </source>
</reference>
<dbReference type="GO" id="GO:0003899">
    <property type="term" value="F:DNA-directed RNA polymerase activity"/>
    <property type="evidence" value="ECO:0007669"/>
    <property type="project" value="UniProtKB-UniRule"/>
</dbReference>
<dbReference type="Gene3D" id="3.90.980.10">
    <property type="entry name" value="DNA primase, catalytic core, N-terminal domain"/>
    <property type="match status" value="1"/>
</dbReference>
<dbReference type="PROSITE" id="PS50880">
    <property type="entry name" value="TOPRIM"/>
    <property type="match status" value="1"/>
</dbReference>
<organism evidence="16 17">
    <name type="scientific">Aedoeadaptatus coxii</name>
    <dbReference type="NCBI Taxonomy" id="755172"/>
    <lineage>
        <taxon>Bacteria</taxon>
        <taxon>Bacillati</taxon>
        <taxon>Bacillota</taxon>
        <taxon>Tissierellia</taxon>
        <taxon>Tissierellales</taxon>
        <taxon>Peptoniphilaceae</taxon>
        <taxon>Aedoeadaptatus</taxon>
    </lineage>
</organism>
<dbReference type="PATRIC" id="fig|755172.3.peg.674"/>
<sequence>MASIIDDEIIERVKSESDIVEVIGRYTKLQKKGRSYMGLCPFHGEKTPSFSVQPEKGYYHCFGCGVGGDVIKFLMEKEGLGFIEAVERLAGELNIDLKPAYRNDEVTKKRERIAAMNREAALYYMGILSRNPYALRYLENRGIGRDMILAFGLGFAPAGGDQILKHLSNKGYSEEEMVEANLVSYNEKRNHYYDRFRNRIIFPIIDTKSRVVGFGGRVLDDSLPKYLNSSDTPLYKKSRELYGLNRLMKVSNRERILLVEGYMDVISLHAQGIGYAVASLGTSLTQEQAHMMKRYGKQVYICYDGDSAGQRATMRAIDILMAEDMRPRIVVLDGGHDPDDYIRTYGKIAFESKITQGLAATDYEVTMLEKEYNLHDASSLSDFLNQVSVVLEKIKSPVERDVFATKYAEAYGIRPESFRAQIKAQQVTPKPKKEKEQKNKNPHGGLWLRLLQYALEEEDFYAILLKREQWKYVLSEEEGELFQRLGDLYKEDLTGDKRKQRFFDMYPELIEGFSSLTKGMDLIQGEAIVNELIDRIYEEGLKTRRDQLLKNIEAIEKSGESDGQALETLNQRLLELNEINTRLHDMEKGDFA</sequence>
<name>A0A134AGX8_9FIRM</name>
<dbReference type="InterPro" id="IPR002694">
    <property type="entry name" value="Znf_CHC2"/>
</dbReference>
<dbReference type="SUPFAM" id="SSF57783">
    <property type="entry name" value="Zinc beta-ribbon"/>
    <property type="match status" value="1"/>
</dbReference>
<feature type="zinc finger region" description="CHC2-type" evidence="12 14">
    <location>
        <begin position="40"/>
        <end position="64"/>
    </location>
</feature>
<keyword evidence="5 12" id="KW-0235">DNA replication</keyword>
<dbReference type="CDD" id="cd03364">
    <property type="entry name" value="TOPRIM_DnaG_primases"/>
    <property type="match status" value="1"/>
</dbReference>
<evidence type="ECO:0000256" key="2">
    <source>
        <dbReference type="ARBA" id="ARBA00022515"/>
    </source>
</evidence>
<feature type="domain" description="Toprim" evidence="15">
    <location>
        <begin position="254"/>
        <end position="337"/>
    </location>
</feature>
<dbReference type="OrthoDB" id="9803773at2"/>
<dbReference type="InterPro" id="IPR006295">
    <property type="entry name" value="DNA_primase_DnaG"/>
</dbReference>
<dbReference type="GO" id="GO:0003677">
    <property type="term" value="F:DNA binding"/>
    <property type="evidence" value="ECO:0007669"/>
    <property type="project" value="UniProtKB-KW"/>
</dbReference>
<evidence type="ECO:0000256" key="1">
    <source>
        <dbReference type="ARBA" id="ARBA00022478"/>
    </source>
</evidence>
<evidence type="ECO:0000313" key="17">
    <source>
        <dbReference type="Proteomes" id="UP000070442"/>
    </source>
</evidence>
<dbReference type="InterPro" id="IPR030846">
    <property type="entry name" value="DnaG_bac"/>
</dbReference>
<keyword evidence="3 12" id="KW-0808">Transferase</keyword>
<dbReference type="Gene3D" id="3.40.1360.10">
    <property type="match status" value="1"/>
</dbReference>
<evidence type="ECO:0000259" key="15">
    <source>
        <dbReference type="PROSITE" id="PS50880"/>
    </source>
</evidence>
<dbReference type="STRING" id="755172.HMPREF1863_00704"/>
<keyword evidence="10 12" id="KW-0238">DNA-binding</keyword>
<dbReference type="AlphaFoldDB" id="A0A134AGX8"/>
<evidence type="ECO:0000256" key="9">
    <source>
        <dbReference type="ARBA" id="ARBA00022842"/>
    </source>
</evidence>
<dbReference type="FunFam" id="3.40.1360.10:FF:000002">
    <property type="entry name" value="DNA primase"/>
    <property type="match status" value="1"/>
</dbReference>
<dbReference type="EMBL" id="LSDG01000023">
    <property type="protein sequence ID" value="KXB66978.1"/>
    <property type="molecule type" value="Genomic_DNA"/>
</dbReference>
<proteinExistence type="inferred from homology"/>
<dbReference type="GO" id="GO:0006269">
    <property type="term" value="P:DNA replication, synthesis of primer"/>
    <property type="evidence" value="ECO:0007669"/>
    <property type="project" value="UniProtKB-UniRule"/>
</dbReference>
<dbReference type="InterPro" id="IPR019475">
    <property type="entry name" value="DNA_primase_DnaB-bd"/>
</dbReference>
<keyword evidence="11 12" id="KW-0804">Transcription</keyword>
<dbReference type="GO" id="GO:0005737">
    <property type="term" value="C:cytoplasm"/>
    <property type="evidence" value="ECO:0007669"/>
    <property type="project" value="TreeGrafter"/>
</dbReference>
<dbReference type="Proteomes" id="UP000070442">
    <property type="component" value="Unassembled WGS sequence"/>
</dbReference>
<gene>
    <name evidence="12" type="primary">dnaG</name>
    <name evidence="16" type="ORF">HMPREF1863_00704</name>
</gene>
<comment type="catalytic activity">
    <reaction evidence="12">
        <text>ssDNA + n NTP = ssDNA/pppN(pN)n-1 hybrid + (n-1) diphosphate.</text>
        <dbReference type="EC" id="2.7.7.101"/>
    </reaction>
</comment>
<dbReference type="HAMAP" id="MF_00974">
    <property type="entry name" value="DNA_primase_DnaG"/>
    <property type="match status" value="1"/>
</dbReference>
<dbReference type="Pfam" id="PF13155">
    <property type="entry name" value="Toprim_2"/>
    <property type="match status" value="1"/>
</dbReference>
<evidence type="ECO:0000256" key="6">
    <source>
        <dbReference type="ARBA" id="ARBA00022723"/>
    </source>
</evidence>
<keyword evidence="1 12" id="KW-0240">DNA-directed RNA polymerase</keyword>
<dbReference type="NCBIfam" id="TIGR01391">
    <property type="entry name" value="dnaG"/>
    <property type="match status" value="1"/>
</dbReference>
<dbReference type="Gene3D" id="3.90.580.10">
    <property type="entry name" value="Zinc finger, CHC2-type domain"/>
    <property type="match status" value="1"/>
</dbReference>
<evidence type="ECO:0000256" key="5">
    <source>
        <dbReference type="ARBA" id="ARBA00022705"/>
    </source>
</evidence>
<evidence type="ECO:0000256" key="8">
    <source>
        <dbReference type="ARBA" id="ARBA00022833"/>
    </source>
</evidence>
<evidence type="ECO:0000256" key="4">
    <source>
        <dbReference type="ARBA" id="ARBA00022695"/>
    </source>
</evidence>
<evidence type="ECO:0000313" key="16">
    <source>
        <dbReference type="EMBL" id="KXB66978.1"/>
    </source>
</evidence>
<comment type="domain">
    <text evidence="12">Contains an N-terminal zinc-binding domain, a central core domain that contains the primase activity, and a C-terminal DnaB-binding domain.</text>
</comment>
<dbReference type="SMART" id="SM00493">
    <property type="entry name" value="TOPRIM"/>
    <property type="match status" value="1"/>
</dbReference>
<dbReference type="RefSeq" id="WP_068367307.1">
    <property type="nucleotide sequence ID" value="NZ_CAMQER010000020.1"/>
</dbReference>
<dbReference type="FunFam" id="3.90.580.10:FF:000001">
    <property type="entry name" value="DNA primase"/>
    <property type="match status" value="1"/>
</dbReference>
<dbReference type="PIRSF" id="PIRSF002811">
    <property type="entry name" value="DnaG"/>
    <property type="match status" value="1"/>
</dbReference>
<dbReference type="SMART" id="SM00400">
    <property type="entry name" value="ZnF_CHCC"/>
    <property type="match status" value="1"/>
</dbReference>
<dbReference type="GO" id="GO:0000428">
    <property type="term" value="C:DNA-directed RNA polymerase complex"/>
    <property type="evidence" value="ECO:0007669"/>
    <property type="project" value="UniProtKB-KW"/>
</dbReference>
<dbReference type="PANTHER" id="PTHR30313:SF2">
    <property type="entry name" value="DNA PRIMASE"/>
    <property type="match status" value="1"/>
</dbReference>
<dbReference type="Pfam" id="PF08275">
    <property type="entry name" value="DNAG_N"/>
    <property type="match status" value="1"/>
</dbReference>
<evidence type="ECO:0000256" key="11">
    <source>
        <dbReference type="ARBA" id="ARBA00023163"/>
    </source>
</evidence>
<keyword evidence="4 12" id="KW-0548">Nucleotidyltransferase</keyword>
<keyword evidence="6 12" id="KW-0479">Metal-binding</keyword>
<dbReference type="Pfam" id="PF01807">
    <property type="entry name" value="Zn_ribbon_DnaG"/>
    <property type="match status" value="1"/>
</dbReference>
<dbReference type="InterPro" id="IPR034151">
    <property type="entry name" value="TOPRIM_DnaG_bac"/>
</dbReference>
<dbReference type="PANTHER" id="PTHR30313">
    <property type="entry name" value="DNA PRIMASE"/>
    <property type="match status" value="1"/>
</dbReference>
<dbReference type="SUPFAM" id="SSF56731">
    <property type="entry name" value="DNA primase core"/>
    <property type="match status" value="1"/>
</dbReference>
<evidence type="ECO:0000256" key="10">
    <source>
        <dbReference type="ARBA" id="ARBA00023125"/>
    </source>
</evidence>
<dbReference type="InterPro" id="IPR006171">
    <property type="entry name" value="TOPRIM_dom"/>
</dbReference>
<comment type="cofactor">
    <cofactor evidence="12 13 14">
        <name>Zn(2+)</name>
        <dbReference type="ChEBI" id="CHEBI:29105"/>
    </cofactor>
    <text evidence="12 13 14">Binds 1 zinc ion per monomer.</text>
</comment>
<evidence type="ECO:0000256" key="13">
    <source>
        <dbReference type="PIRNR" id="PIRNR002811"/>
    </source>
</evidence>
<evidence type="ECO:0000256" key="3">
    <source>
        <dbReference type="ARBA" id="ARBA00022679"/>
    </source>
</evidence>
<comment type="function">
    <text evidence="12 13">RNA polymerase that catalyzes the synthesis of short RNA molecules used as primers for DNA polymerase during DNA replication.</text>
</comment>
<dbReference type="InterPro" id="IPR037068">
    <property type="entry name" value="DNA_primase_core_N_sf"/>
</dbReference>
<dbReference type="Pfam" id="PF10410">
    <property type="entry name" value="DnaB_bind"/>
    <property type="match status" value="1"/>
</dbReference>
<dbReference type="InterPro" id="IPR050219">
    <property type="entry name" value="DnaG_primase"/>
</dbReference>
<dbReference type="GO" id="GO:1990077">
    <property type="term" value="C:primosome complex"/>
    <property type="evidence" value="ECO:0007669"/>
    <property type="project" value="UniProtKB-KW"/>
</dbReference>
<evidence type="ECO:0000256" key="7">
    <source>
        <dbReference type="ARBA" id="ARBA00022771"/>
    </source>
</evidence>
<evidence type="ECO:0000256" key="14">
    <source>
        <dbReference type="PIRSR" id="PIRSR002811-1"/>
    </source>
</evidence>